<dbReference type="Gene3D" id="2.40.10.10">
    <property type="entry name" value="Trypsin-like serine proteases"/>
    <property type="match status" value="1"/>
</dbReference>
<dbReference type="SMART" id="SM00020">
    <property type="entry name" value="Tryp_SPc"/>
    <property type="match status" value="1"/>
</dbReference>
<dbReference type="Pfam" id="PF00089">
    <property type="entry name" value="Trypsin"/>
    <property type="match status" value="1"/>
</dbReference>
<dbReference type="FunFam" id="2.40.10.10:FF:000068">
    <property type="entry name" value="transmembrane protease serine 2"/>
    <property type="match status" value="1"/>
</dbReference>
<dbReference type="InterPro" id="IPR009003">
    <property type="entry name" value="Peptidase_S1_PA"/>
</dbReference>
<dbReference type="GO" id="GO:0004252">
    <property type="term" value="F:serine-type endopeptidase activity"/>
    <property type="evidence" value="ECO:0007669"/>
    <property type="project" value="InterPro"/>
</dbReference>
<evidence type="ECO:0000259" key="2">
    <source>
        <dbReference type="PROSITE" id="PS50240"/>
    </source>
</evidence>
<dbReference type="InterPro" id="IPR001314">
    <property type="entry name" value="Peptidase_S1A"/>
</dbReference>
<dbReference type="PRINTS" id="PR00722">
    <property type="entry name" value="CHYMOTRYPSIN"/>
</dbReference>
<dbReference type="InterPro" id="IPR001254">
    <property type="entry name" value="Trypsin_dom"/>
</dbReference>
<name>A0A7R9HSN2_9NEOP</name>
<accession>A0A7R9HSN2</accession>
<dbReference type="PANTHER" id="PTHR24252:SF7">
    <property type="entry name" value="HYALIN"/>
    <property type="match status" value="1"/>
</dbReference>
<dbReference type="InterPro" id="IPR043504">
    <property type="entry name" value="Peptidase_S1_PA_chymotrypsin"/>
</dbReference>
<dbReference type="PANTHER" id="PTHR24252">
    <property type="entry name" value="ACROSIN-RELATED"/>
    <property type="match status" value="1"/>
</dbReference>
<gene>
    <name evidence="3" type="ORF">TMSB3V08_LOCUS10136</name>
</gene>
<dbReference type="SUPFAM" id="SSF50494">
    <property type="entry name" value="Trypsin-like serine proteases"/>
    <property type="match status" value="1"/>
</dbReference>
<dbReference type="PROSITE" id="PS00134">
    <property type="entry name" value="TRYPSIN_HIS"/>
    <property type="match status" value="1"/>
</dbReference>
<dbReference type="EMBL" id="OB796466">
    <property type="protein sequence ID" value="CAD7433462.1"/>
    <property type="molecule type" value="Genomic_DNA"/>
</dbReference>
<proteinExistence type="predicted"/>
<reference evidence="3" key="1">
    <citation type="submission" date="2020-11" db="EMBL/GenBank/DDBJ databases">
        <authorList>
            <person name="Tran Van P."/>
        </authorList>
    </citation>
    <scope>NUCLEOTIDE SEQUENCE</scope>
</reference>
<dbReference type="PROSITE" id="PS50240">
    <property type="entry name" value="TRYPSIN_DOM"/>
    <property type="match status" value="1"/>
</dbReference>
<keyword evidence="1" id="KW-1015">Disulfide bond</keyword>
<sequence>MPFDGFLSRVEHEYLFVTMFCVHPIDVRLVTGILKCNGRLDVDDPLRSSIIISLREGLGTDIAARSEIESSQRVLGGHDAFIQQFPFMVTVWVNNIPDCGGSIINPRWVLTAAHCLERSTLYNVDIRAGTNIAKTTKGLLFKPVRIKIHKNYNKYTLKNDIALIKVNTPFLYSQNISEVKLAPKDIFVPPYAMATVVGWGMTKNDILRTFIDDADSRPGPNESTPVETYQGQTRMEVITVSNEVIQVSSEL</sequence>
<dbReference type="GO" id="GO:0006508">
    <property type="term" value="P:proteolysis"/>
    <property type="evidence" value="ECO:0007669"/>
    <property type="project" value="InterPro"/>
</dbReference>
<evidence type="ECO:0000313" key="3">
    <source>
        <dbReference type="EMBL" id="CAD7433462.1"/>
    </source>
</evidence>
<dbReference type="InterPro" id="IPR018114">
    <property type="entry name" value="TRYPSIN_HIS"/>
</dbReference>
<organism evidence="3">
    <name type="scientific">Timema monikensis</name>
    <dbReference type="NCBI Taxonomy" id="170555"/>
    <lineage>
        <taxon>Eukaryota</taxon>
        <taxon>Metazoa</taxon>
        <taxon>Ecdysozoa</taxon>
        <taxon>Arthropoda</taxon>
        <taxon>Hexapoda</taxon>
        <taxon>Insecta</taxon>
        <taxon>Pterygota</taxon>
        <taxon>Neoptera</taxon>
        <taxon>Polyneoptera</taxon>
        <taxon>Phasmatodea</taxon>
        <taxon>Timematodea</taxon>
        <taxon>Timematoidea</taxon>
        <taxon>Timematidae</taxon>
        <taxon>Timema</taxon>
    </lineage>
</organism>
<dbReference type="CDD" id="cd00190">
    <property type="entry name" value="Tryp_SPc"/>
    <property type="match status" value="1"/>
</dbReference>
<evidence type="ECO:0000256" key="1">
    <source>
        <dbReference type="ARBA" id="ARBA00023157"/>
    </source>
</evidence>
<protein>
    <recommendedName>
        <fullName evidence="2">Peptidase S1 domain-containing protein</fullName>
    </recommendedName>
</protein>
<dbReference type="AlphaFoldDB" id="A0A7R9HSN2"/>
<feature type="domain" description="Peptidase S1" evidence="2">
    <location>
        <begin position="74"/>
        <end position="251"/>
    </location>
</feature>